<dbReference type="InterPro" id="IPR041611">
    <property type="entry name" value="SKICH"/>
</dbReference>
<dbReference type="PANTHER" id="PTHR31915:SF6">
    <property type="entry name" value="SKICH DOMAIN-CONTAINING PROTEIN"/>
    <property type="match status" value="1"/>
</dbReference>
<dbReference type="Pfam" id="PF17751">
    <property type="entry name" value="SKICH"/>
    <property type="match status" value="1"/>
</dbReference>
<dbReference type="InterPro" id="IPR041641">
    <property type="entry name" value="CALCOCO1/2_Zn_UBZ1"/>
</dbReference>
<feature type="coiled-coil region" evidence="6">
    <location>
        <begin position="646"/>
        <end position="708"/>
    </location>
</feature>
<feature type="region of interest" description="Disordered" evidence="7">
    <location>
        <begin position="804"/>
        <end position="831"/>
    </location>
</feature>
<evidence type="ECO:0000256" key="6">
    <source>
        <dbReference type="SAM" id="Coils"/>
    </source>
</evidence>
<dbReference type="Proteomes" id="UP000507470">
    <property type="component" value="Unassembled WGS sequence"/>
</dbReference>
<protein>
    <submittedName>
        <fullName evidence="9">TAX1BP1</fullName>
    </submittedName>
</protein>
<dbReference type="Gene3D" id="6.20.250.40">
    <property type="match status" value="1"/>
</dbReference>
<evidence type="ECO:0000313" key="9">
    <source>
        <dbReference type="EMBL" id="CAC5363579.1"/>
    </source>
</evidence>
<evidence type="ECO:0000256" key="7">
    <source>
        <dbReference type="SAM" id="MobiDB-lite"/>
    </source>
</evidence>
<reference evidence="9 10" key="1">
    <citation type="submission" date="2020-06" db="EMBL/GenBank/DDBJ databases">
        <authorList>
            <person name="Li R."/>
            <person name="Bekaert M."/>
        </authorList>
    </citation>
    <scope>NUCLEOTIDE SEQUENCE [LARGE SCALE GENOMIC DNA]</scope>
    <source>
        <strain evidence="10">wild</strain>
    </source>
</reference>
<keyword evidence="1" id="KW-0479">Metal-binding</keyword>
<evidence type="ECO:0000256" key="2">
    <source>
        <dbReference type="ARBA" id="ARBA00022771"/>
    </source>
</evidence>
<evidence type="ECO:0000313" key="10">
    <source>
        <dbReference type="Proteomes" id="UP000507470"/>
    </source>
</evidence>
<dbReference type="OrthoDB" id="10015001at2759"/>
<dbReference type="PANTHER" id="PTHR31915">
    <property type="entry name" value="SKICH DOMAIN-CONTAINING PROTEIN"/>
    <property type="match status" value="1"/>
</dbReference>
<keyword evidence="10" id="KW-1185">Reference proteome</keyword>
<feature type="compositionally biased region" description="Acidic residues" evidence="7">
    <location>
        <begin position="22"/>
        <end position="31"/>
    </location>
</feature>
<dbReference type="Pfam" id="PF18112">
    <property type="entry name" value="Zn-C2H2_12"/>
    <property type="match status" value="1"/>
</dbReference>
<dbReference type="GO" id="GO:0008270">
    <property type="term" value="F:zinc ion binding"/>
    <property type="evidence" value="ECO:0007669"/>
    <property type="project" value="UniProtKB-KW"/>
</dbReference>
<feature type="domain" description="UBZ1-type" evidence="8">
    <location>
        <begin position="900"/>
        <end position="926"/>
    </location>
</feature>
<evidence type="ECO:0000256" key="1">
    <source>
        <dbReference type="ARBA" id="ARBA00022723"/>
    </source>
</evidence>
<sequence>MRFGMDDEPDVDKNDQKNMEEVNTDTQEEEAAASSTGETTNKRKEFAMVIFHNIPETYPADAHIECGYTITSDLTPSRSDWIGLYKVGWLSTRDYIYYDWVNIPSNYEAGKDAEGHILFPSHKLPNDDGEFYQFCYVTSSGQIRGASTPFQFRKPSADDFIEIEDEETEMLVIRSKTVVMAENISKLESEKTALLQMQHDLELERDELVNKLYSLDQNLQEVMQENKHLSDQVNVDKQTIVQLQQEAKDLIMVRDEVQQKAETVKRDRESIQDQVNKLDDEINKLKEHVKRLQNEKDNLEGENLKLKQGIDMYKQNFTKQEGMDKESARQIEDLEIKLAKQESLVEHLKSKLDSSKAELEQTKLLLHRQEEISSSDKENIDYLSEKIQNLEDKLAAADNVKELLQEELTTFREHNQKMANDLQVCKEENHTLKQKLSQDQDTLGLQVYNLQIQLKEKATEIEAIQVQVEEKEKNLAYVQLQVEKLRTDNAELGNKLEKASETSIGGSMQCLVLAQSTLKDRYSKMEQHLSQYQIESAKKQKEYKQEIKDMKREIEDLKERLTMGSNEYRNLYIENRKLTKKMEKLEKRKQPQRQSSETEVVTREHYQTSSPDISAAEDVIETKLQSDLNEVGKELDFRQEKKLKYKISLIEERKKGEKLKKELKEKDDEIEMLKKSLIEIQNEKDVKVRSLENYMSDKDKTIDELNRKIRDSINLHDGPCKIHSLEGSGAASSLEKPKTSTEGHSYPYMVYPYHGQTQPMVYPQQTQASPLVYPTQQRPSMCPSQGPIMYPHPQNFILPPQYKRRAEEGQSAAASPPVPPPRTDLKKTAVQDDVNPEVQALDPPLRPLPPPMIPERLQSSKAAEVINLICGAEGGNGIPSAPPMQDMKEERFVDAPGEGMKICPVCSSTFSADVSDTNFEEHVIGHVGRICPLCYNIVENCTDEEFQRHVNQHLDQKNSSNHPEGPIEFD</sequence>
<organism evidence="9 10">
    <name type="scientific">Mytilus coruscus</name>
    <name type="common">Sea mussel</name>
    <dbReference type="NCBI Taxonomy" id="42192"/>
    <lineage>
        <taxon>Eukaryota</taxon>
        <taxon>Metazoa</taxon>
        <taxon>Spiralia</taxon>
        <taxon>Lophotrochozoa</taxon>
        <taxon>Mollusca</taxon>
        <taxon>Bivalvia</taxon>
        <taxon>Autobranchia</taxon>
        <taxon>Pteriomorphia</taxon>
        <taxon>Mytilida</taxon>
        <taxon>Mytiloidea</taxon>
        <taxon>Mytilidae</taxon>
        <taxon>Mytilinae</taxon>
        <taxon>Mytilus</taxon>
    </lineage>
</organism>
<evidence type="ECO:0000256" key="3">
    <source>
        <dbReference type="ARBA" id="ARBA00022833"/>
    </source>
</evidence>
<keyword evidence="3" id="KW-0862">Zinc</keyword>
<dbReference type="EMBL" id="CACVKT020000900">
    <property type="protein sequence ID" value="CAC5363579.1"/>
    <property type="molecule type" value="Genomic_DNA"/>
</dbReference>
<accession>A0A6J8AAH4</accession>
<dbReference type="PROSITE" id="PS51905">
    <property type="entry name" value="ZF_UBZ1"/>
    <property type="match status" value="1"/>
</dbReference>
<evidence type="ECO:0000256" key="4">
    <source>
        <dbReference type="ARBA" id="ARBA00023054"/>
    </source>
</evidence>
<feature type="region of interest" description="Disordered" evidence="7">
    <location>
        <begin position="583"/>
        <end position="611"/>
    </location>
</feature>
<feature type="compositionally biased region" description="Basic and acidic residues" evidence="7">
    <location>
        <begin position="11"/>
        <end position="20"/>
    </location>
</feature>
<keyword evidence="2 5" id="KW-0863">Zinc-finger</keyword>
<dbReference type="AlphaFoldDB" id="A0A6J8AAH4"/>
<keyword evidence="4 6" id="KW-0175">Coiled coil</keyword>
<evidence type="ECO:0000259" key="8">
    <source>
        <dbReference type="PROSITE" id="PS51905"/>
    </source>
</evidence>
<feature type="compositionally biased region" description="Acidic residues" evidence="7">
    <location>
        <begin position="1"/>
        <end position="10"/>
    </location>
</feature>
<feature type="region of interest" description="Disordered" evidence="7">
    <location>
        <begin position="1"/>
        <end position="39"/>
    </location>
</feature>
<dbReference type="InterPro" id="IPR051002">
    <property type="entry name" value="UBA_autophagy_assoc_protein"/>
</dbReference>
<proteinExistence type="predicted"/>
<evidence type="ECO:0000256" key="5">
    <source>
        <dbReference type="PROSITE-ProRule" id="PRU01253"/>
    </source>
</evidence>
<gene>
    <name evidence="9" type="ORF">MCOR_4947</name>
</gene>
<dbReference type="Gene3D" id="2.60.40.2840">
    <property type="match status" value="1"/>
</dbReference>
<name>A0A6J8AAH4_MYTCO</name>